<feature type="domain" description="ABC transporter" evidence="11">
    <location>
        <begin position="850"/>
        <end position="1092"/>
    </location>
</feature>
<dbReference type="InterPro" id="IPR010929">
    <property type="entry name" value="PDR_CDR_ABC"/>
</dbReference>
<feature type="transmembrane region" description="Helical" evidence="10">
    <location>
        <begin position="605"/>
        <end position="623"/>
    </location>
</feature>
<feature type="transmembrane region" description="Helical" evidence="10">
    <location>
        <begin position="635"/>
        <end position="656"/>
    </location>
</feature>
<dbReference type="Pfam" id="PF06422">
    <property type="entry name" value="PDR_CDR"/>
    <property type="match status" value="2"/>
</dbReference>
<dbReference type="CDD" id="cd03233">
    <property type="entry name" value="ABCG_PDR_domain1"/>
    <property type="match status" value="1"/>
</dbReference>
<evidence type="ECO:0000256" key="6">
    <source>
        <dbReference type="ARBA" id="ARBA00022840"/>
    </source>
</evidence>
<keyword evidence="13" id="KW-1185">Reference proteome</keyword>
<keyword evidence="4 10" id="KW-0812">Transmembrane</keyword>
<dbReference type="PROSITE" id="PS50893">
    <property type="entry name" value="ABC_TRANSPORTER_2"/>
    <property type="match status" value="2"/>
</dbReference>
<dbReference type="InterPro" id="IPR043926">
    <property type="entry name" value="ABCG_dom"/>
</dbReference>
<gene>
    <name evidence="12" type="ORF">CTheo_4447</name>
</gene>
<feature type="transmembrane region" description="Helical" evidence="10">
    <location>
        <begin position="1191"/>
        <end position="1208"/>
    </location>
</feature>
<evidence type="ECO:0000313" key="12">
    <source>
        <dbReference type="EMBL" id="KAB5592126.1"/>
    </source>
</evidence>
<feature type="transmembrane region" description="Helical" evidence="10">
    <location>
        <begin position="1451"/>
        <end position="1472"/>
    </location>
</feature>
<dbReference type="Gene3D" id="3.40.50.300">
    <property type="entry name" value="P-loop containing nucleotide triphosphate hydrolases"/>
    <property type="match status" value="2"/>
</dbReference>
<dbReference type="InterPro" id="IPR029481">
    <property type="entry name" value="ABC_trans_N"/>
</dbReference>
<dbReference type="Pfam" id="PF01061">
    <property type="entry name" value="ABC2_membrane"/>
    <property type="match status" value="2"/>
</dbReference>
<dbReference type="InterPro" id="IPR034001">
    <property type="entry name" value="ABCG_PDR_1"/>
</dbReference>
<feature type="compositionally biased region" description="Basic and acidic residues" evidence="9">
    <location>
        <begin position="25"/>
        <end position="54"/>
    </location>
</feature>
<evidence type="ECO:0000256" key="7">
    <source>
        <dbReference type="ARBA" id="ARBA00022989"/>
    </source>
</evidence>
<evidence type="ECO:0000256" key="10">
    <source>
        <dbReference type="SAM" id="Phobius"/>
    </source>
</evidence>
<dbReference type="EMBL" id="SSOP01000076">
    <property type="protein sequence ID" value="KAB5592126.1"/>
    <property type="molecule type" value="Genomic_DNA"/>
</dbReference>
<evidence type="ECO:0000256" key="4">
    <source>
        <dbReference type="ARBA" id="ARBA00022692"/>
    </source>
</evidence>
<dbReference type="SMART" id="SM00382">
    <property type="entry name" value="AAA"/>
    <property type="match status" value="2"/>
</dbReference>
<dbReference type="FunFam" id="3.40.50.300:FF:000054">
    <property type="entry name" value="ABC multidrug transporter atrF"/>
    <property type="match status" value="1"/>
</dbReference>
<evidence type="ECO:0000256" key="1">
    <source>
        <dbReference type="ARBA" id="ARBA00004141"/>
    </source>
</evidence>
<evidence type="ECO:0000259" key="11">
    <source>
        <dbReference type="PROSITE" id="PS50893"/>
    </source>
</evidence>
<feature type="transmembrane region" description="Helical" evidence="10">
    <location>
        <begin position="774"/>
        <end position="795"/>
    </location>
</feature>
<keyword evidence="3" id="KW-0813">Transport</keyword>
<comment type="caution">
    <text evidence="12">The sequence shown here is derived from an EMBL/GenBank/DDBJ whole genome shotgun (WGS) entry which is preliminary data.</text>
</comment>
<dbReference type="PANTHER" id="PTHR19241">
    <property type="entry name" value="ATP-BINDING CASSETTE TRANSPORTER"/>
    <property type="match status" value="1"/>
</dbReference>
<dbReference type="Pfam" id="PF14510">
    <property type="entry name" value="ABC_trans_N"/>
    <property type="match status" value="1"/>
</dbReference>
<dbReference type="GO" id="GO:0016887">
    <property type="term" value="F:ATP hydrolysis activity"/>
    <property type="evidence" value="ECO:0007669"/>
    <property type="project" value="InterPro"/>
</dbReference>
<dbReference type="InterPro" id="IPR034003">
    <property type="entry name" value="ABCG_PDR_2"/>
</dbReference>
<feature type="region of interest" description="Disordered" evidence="9">
    <location>
        <begin position="1"/>
        <end position="73"/>
    </location>
</feature>
<evidence type="ECO:0000256" key="8">
    <source>
        <dbReference type="ARBA" id="ARBA00023136"/>
    </source>
</evidence>
<dbReference type="Pfam" id="PF19055">
    <property type="entry name" value="ABC2_membrane_7"/>
    <property type="match status" value="1"/>
</dbReference>
<keyword evidence="6" id="KW-0067">ATP-binding</keyword>
<evidence type="ECO:0000313" key="13">
    <source>
        <dbReference type="Proteomes" id="UP000383932"/>
    </source>
</evidence>
<dbReference type="InterPro" id="IPR027417">
    <property type="entry name" value="P-loop_NTPase"/>
</dbReference>
<dbReference type="SUPFAM" id="SSF52540">
    <property type="entry name" value="P-loop containing nucleoside triphosphate hydrolases"/>
    <property type="match status" value="2"/>
</dbReference>
<dbReference type="InterPro" id="IPR017871">
    <property type="entry name" value="ABC_transporter-like_CS"/>
</dbReference>
<evidence type="ECO:0000256" key="5">
    <source>
        <dbReference type="ARBA" id="ARBA00022741"/>
    </source>
</evidence>
<keyword evidence="7 10" id="KW-1133">Transmembrane helix</keyword>
<organism evidence="12 13">
    <name type="scientific">Ceratobasidium theobromae</name>
    <dbReference type="NCBI Taxonomy" id="1582974"/>
    <lineage>
        <taxon>Eukaryota</taxon>
        <taxon>Fungi</taxon>
        <taxon>Dikarya</taxon>
        <taxon>Basidiomycota</taxon>
        <taxon>Agaricomycotina</taxon>
        <taxon>Agaricomycetes</taxon>
        <taxon>Cantharellales</taxon>
        <taxon>Ceratobasidiaceae</taxon>
        <taxon>Ceratobasidium</taxon>
    </lineage>
</organism>
<feature type="transmembrane region" description="Helical" evidence="10">
    <location>
        <begin position="1220"/>
        <end position="1247"/>
    </location>
</feature>
<dbReference type="GO" id="GO:0140359">
    <property type="term" value="F:ABC-type transporter activity"/>
    <property type="evidence" value="ECO:0007669"/>
    <property type="project" value="InterPro"/>
</dbReference>
<keyword evidence="5" id="KW-0547">Nucleotide-binding</keyword>
<comment type="subcellular location">
    <subcellularLocation>
        <location evidence="1">Membrane</location>
        <topology evidence="1">Multi-pass membrane protein</topology>
    </subcellularLocation>
</comment>
<feature type="transmembrane region" description="Helical" evidence="10">
    <location>
        <begin position="662"/>
        <end position="683"/>
    </location>
</feature>
<dbReference type="GO" id="GO:0016020">
    <property type="term" value="C:membrane"/>
    <property type="evidence" value="ECO:0007669"/>
    <property type="project" value="UniProtKB-SubCell"/>
</dbReference>
<comment type="similarity">
    <text evidence="2">Belongs to the ABC transporter superfamily. ABCG family. PDR (TC 3.A.1.205) subfamily.</text>
</comment>
<evidence type="ECO:0000256" key="2">
    <source>
        <dbReference type="ARBA" id="ARBA00006012"/>
    </source>
</evidence>
<dbReference type="PROSITE" id="PS00211">
    <property type="entry name" value="ABC_TRANSPORTER_1"/>
    <property type="match status" value="1"/>
</dbReference>
<evidence type="ECO:0000256" key="3">
    <source>
        <dbReference type="ARBA" id="ARBA00022448"/>
    </source>
</evidence>
<dbReference type="InterPro" id="IPR003439">
    <property type="entry name" value="ABC_transporter-like_ATP-bd"/>
</dbReference>
<dbReference type="GO" id="GO:0005524">
    <property type="term" value="F:ATP binding"/>
    <property type="evidence" value="ECO:0007669"/>
    <property type="project" value="UniProtKB-KW"/>
</dbReference>
<feature type="transmembrane region" description="Helical" evidence="10">
    <location>
        <begin position="1298"/>
        <end position="1318"/>
    </location>
</feature>
<dbReference type="CDD" id="cd03232">
    <property type="entry name" value="ABCG_PDR_domain2"/>
    <property type="match status" value="1"/>
</dbReference>
<name>A0A5N5QLS8_9AGAM</name>
<keyword evidence="8 10" id="KW-0472">Membrane</keyword>
<dbReference type="OrthoDB" id="245989at2759"/>
<dbReference type="InterPro" id="IPR003593">
    <property type="entry name" value="AAA+_ATPase"/>
</dbReference>
<sequence length="1477" mass="164905">MSRLDTGVASDPATAVPSRAPSETVDMHETEKHRIDKGGIDVQDAEKQFNELARRLTRQSTKHGEKGGSDDDIEKQETFDLLDYLRTTSGKQDEAGFSHKHVGVTFEDLRVTGVGGVKIYVRTFPDAVKEFILSPLFIAASLLGKTPSAPKTILHSFNGAVRPGEMVLVLGRPGAGCSSFLKTIANQRGSFLEVTGDVQYAGIPAREFGKRFAGEAAYNMEGKRERTLEWNLLLIILHLDDIHYPILTVAQTLQFALNLKSPGRLLPEQTRAELNDEILNMLLSMLNITHTRNTIVGNEFMRGVSGGERKRVSIAEMMASRACVLSWDNSTRGLDASTALDYAKSLRIMTDIFKLTTFVSLYQAGEGIYDQFDKVLLIDEGRQVYFGPAKEARNYMLSLGFRNLPRQTTADYLTGCTDPNERAFADGRSEADVPSTPDQLAEAFRQSKYWTQMVAERQAMREQWQLETGEPSGAQAQFRQATQEEKRKHVSHKDPHVASYYSMVKTLVWRQWLMQIQDTFSIFTSFATAIIISILSGTVYLNLPLTSAGAFTRGGVIFLALLFNALNAFSELPAMMTGRPILYKQLSYRFYRASALSVAQTITDIPLTAIRILIFSVIIYFMCGLQRSAGAFFTFYLFIYVTFLTMAAFFRLIGIICKGYDIAARLAASIVTLMVLYAGYMIPVYAMKRWLFWIWYLNPVNYGFAAMMENEFYRIDMSCDGSYIIPHNVGNVTKYPTTLGPNQVCTLLGASPGQTRVSGDAYMAAGFEYSKDQLWRNFGIVVLYWFGFIALQILAMEKFQHGANAVAITIYAKENSETKKLNAGLKAKKAARKNEAEQDVGTLTKSTKAFTWENLDYTVPVPGGTRQLLKKVFGYVKPGTLTALMGASGAGKTTLLDVLAGRKTIGVIHGDVLIGGERTGVAFQRGTAYCEQLDVHESTATVREALRFSAYLRQPYDVPKEEKDAYVEEVIALLEMEDIADAMIGQPGVGLGVEARKRVTIGVELAAKPQLLLFLDEPTSGLDGQSAYNIVRFLKKLAAGGQAILCTIHQPNALLFEQFDNLLLLQRGGECVYFGPIGKDSHHLVEYLGEHGAECPHDANPAEFMLEAIGAGSRERIGPTDWAELWRQSRNFEQVKREIVRIKEEAAKQPAVVDPNANKKYSTPFFYQLKVVSERTMTAFWRQPDYGFTRLFTHGVIALITSLTFLQLGNSTQELQYRVFSIFIATIMPAIIISQVEPMFIFGRMIFIRESSSRMYSEFAFALGQLMAEMPYSLLCAVVYFLLFYFPVGFQGASDRAGYQFLMLLVTEVFAVTLGQMIGALTPTVFIASLLNPFILVTFSLFCGVMIPKDSIPKFWRVWLYQLDPFTRLISGMVSTELHGLKITCSPIEFSVFQPPTGQTCVEWAGDFVNASTGYLDNPSATSDCRYCPYSYGDDYYSGLGISFDTRWRDLGIMIGFTVFNTLVTLVASRLFKFSKR</sequence>
<accession>A0A5N5QLS8</accession>
<feature type="transmembrane region" description="Helical" evidence="10">
    <location>
        <begin position="550"/>
        <end position="569"/>
    </location>
</feature>
<protein>
    <submittedName>
        <fullName evidence="12">ABC transporter</fullName>
    </submittedName>
</protein>
<dbReference type="Pfam" id="PF00005">
    <property type="entry name" value="ABC_tran"/>
    <property type="match status" value="2"/>
</dbReference>
<feature type="transmembrane region" description="Helical" evidence="10">
    <location>
        <begin position="1259"/>
        <end position="1286"/>
    </location>
</feature>
<reference evidence="12 13" key="1">
    <citation type="journal article" date="2019" name="Fungal Biol. Biotechnol.">
        <title>Draft genome sequence of fastidious pathogen Ceratobasidium theobromae, which causes vascular-streak dieback in Theobroma cacao.</title>
        <authorList>
            <person name="Ali S.S."/>
            <person name="Asman A."/>
            <person name="Shao J."/>
            <person name="Firmansyah A.P."/>
            <person name="Susilo A.W."/>
            <person name="Rosmana A."/>
            <person name="McMahon P."/>
            <person name="Junaid M."/>
            <person name="Guest D."/>
            <person name="Kheng T.Y."/>
            <person name="Meinhardt L.W."/>
            <person name="Bailey B.A."/>
        </authorList>
    </citation>
    <scope>NUCLEOTIDE SEQUENCE [LARGE SCALE GENOMIC DNA]</scope>
    <source>
        <strain evidence="12 13">CT2</strain>
    </source>
</reference>
<dbReference type="InterPro" id="IPR013525">
    <property type="entry name" value="ABC2_TM"/>
</dbReference>
<proteinExistence type="inferred from homology"/>
<dbReference type="Proteomes" id="UP000383932">
    <property type="component" value="Unassembled WGS sequence"/>
</dbReference>
<evidence type="ECO:0000256" key="9">
    <source>
        <dbReference type="SAM" id="MobiDB-lite"/>
    </source>
</evidence>
<feature type="domain" description="ABC transporter" evidence="11">
    <location>
        <begin position="138"/>
        <end position="405"/>
    </location>
</feature>
<feature type="transmembrane region" description="Helical" evidence="10">
    <location>
        <begin position="1325"/>
        <end position="1347"/>
    </location>
</feature>
<feature type="transmembrane region" description="Helical" evidence="10">
    <location>
        <begin position="520"/>
        <end position="543"/>
    </location>
</feature>